<dbReference type="AlphaFoldDB" id="A0A6G1DAR7"/>
<keyword evidence="3" id="KW-1185">Reference proteome</keyword>
<gene>
    <name evidence="2" type="ORF">E2562_037029</name>
</gene>
<evidence type="ECO:0000256" key="1">
    <source>
        <dbReference type="SAM" id="MobiDB-lite"/>
    </source>
</evidence>
<organism evidence="2 3">
    <name type="scientific">Oryza meyeriana var. granulata</name>
    <dbReference type="NCBI Taxonomy" id="110450"/>
    <lineage>
        <taxon>Eukaryota</taxon>
        <taxon>Viridiplantae</taxon>
        <taxon>Streptophyta</taxon>
        <taxon>Embryophyta</taxon>
        <taxon>Tracheophyta</taxon>
        <taxon>Spermatophyta</taxon>
        <taxon>Magnoliopsida</taxon>
        <taxon>Liliopsida</taxon>
        <taxon>Poales</taxon>
        <taxon>Poaceae</taxon>
        <taxon>BOP clade</taxon>
        <taxon>Oryzoideae</taxon>
        <taxon>Oryzeae</taxon>
        <taxon>Oryzinae</taxon>
        <taxon>Oryza</taxon>
        <taxon>Oryza meyeriana</taxon>
    </lineage>
</organism>
<dbReference type="Proteomes" id="UP000479710">
    <property type="component" value="Unassembled WGS sequence"/>
</dbReference>
<sequence>MASLVPLATRGAQFSMAGSNGSFQHNEKPPPDQPTNVFVLITAGRLEDSRQKEIDRGPWQSTTHAQPGNPMPIAAATQD</sequence>
<dbReference type="EMBL" id="SPHZ02000007">
    <property type="protein sequence ID" value="KAF0909516.1"/>
    <property type="molecule type" value="Genomic_DNA"/>
</dbReference>
<feature type="region of interest" description="Disordered" evidence="1">
    <location>
        <begin position="15"/>
        <end position="79"/>
    </location>
</feature>
<reference evidence="2 3" key="1">
    <citation type="submission" date="2019-11" db="EMBL/GenBank/DDBJ databases">
        <title>Whole genome sequence of Oryza granulata.</title>
        <authorList>
            <person name="Li W."/>
        </authorList>
    </citation>
    <scope>NUCLEOTIDE SEQUENCE [LARGE SCALE GENOMIC DNA]</scope>
    <source>
        <strain evidence="3">cv. Menghai</strain>
        <tissue evidence="2">Leaf</tissue>
    </source>
</reference>
<proteinExistence type="predicted"/>
<protein>
    <submittedName>
        <fullName evidence="2">Uncharacterized protein</fullName>
    </submittedName>
</protein>
<comment type="caution">
    <text evidence="2">The sequence shown here is derived from an EMBL/GenBank/DDBJ whole genome shotgun (WGS) entry which is preliminary data.</text>
</comment>
<evidence type="ECO:0000313" key="3">
    <source>
        <dbReference type="Proteomes" id="UP000479710"/>
    </source>
</evidence>
<feature type="compositionally biased region" description="Basic and acidic residues" evidence="1">
    <location>
        <begin position="45"/>
        <end position="56"/>
    </location>
</feature>
<evidence type="ECO:0000313" key="2">
    <source>
        <dbReference type="EMBL" id="KAF0909516.1"/>
    </source>
</evidence>
<name>A0A6G1DAR7_9ORYZ</name>
<accession>A0A6G1DAR7</accession>